<evidence type="ECO:0000313" key="3">
    <source>
        <dbReference type="Proteomes" id="UP000001219"/>
    </source>
</evidence>
<reference evidence="3" key="1">
    <citation type="submission" date="2009-10" db="EMBL/GenBank/DDBJ databases">
        <title>The complete chromosome of Gordonia bronchialis DSM 43247.</title>
        <authorList>
            <consortium name="US DOE Joint Genome Institute (JGI-PGF)"/>
            <person name="Lucas S."/>
            <person name="Copeland A."/>
            <person name="Lapidus A."/>
            <person name="Glavina del Rio T."/>
            <person name="Dalin E."/>
            <person name="Tice H."/>
            <person name="Bruce D."/>
            <person name="Goodwin L."/>
            <person name="Pitluck S."/>
            <person name="Kyrpides N."/>
            <person name="Mavromatis K."/>
            <person name="Ivanova N."/>
            <person name="Ovchinnikova G."/>
            <person name="Saunders E."/>
            <person name="Brettin T."/>
            <person name="Detter J.C."/>
            <person name="Han C."/>
            <person name="Larimer F."/>
            <person name="Land M."/>
            <person name="Hauser L."/>
            <person name="Markowitz V."/>
            <person name="Cheng J.-F."/>
            <person name="Hugenholtz P."/>
            <person name="Woyke T."/>
            <person name="Wu D."/>
            <person name="Jando M."/>
            <person name="Schneider S."/>
            <person name="Goeker M."/>
            <person name="Klenk H.-P."/>
            <person name="Eisen J.A."/>
        </authorList>
    </citation>
    <scope>NUCLEOTIDE SEQUENCE [LARGE SCALE GENOMIC DNA]</scope>
    <source>
        <strain evidence="3">ATCC 25592 / DSM 43247 / BCRC 13721 / JCM 3198 / KCTC 3076 / NBRC 16047 / NCTC 10667</strain>
    </source>
</reference>
<name>D0L8A5_GORB4</name>
<reference evidence="2 3" key="2">
    <citation type="journal article" date="2010" name="Stand. Genomic Sci.">
        <title>Complete genome sequence of Gordonia bronchialis type strain (3410).</title>
        <authorList>
            <person name="Ivanova N."/>
            <person name="Sikorski J."/>
            <person name="Jando M."/>
            <person name="Lapidus A."/>
            <person name="Nolan M."/>
            <person name="Lucas S."/>
            <person name="Del Rio T.G."/>
            <person name="Tice H."/>
            <person name="Copeland A."/>
            <person name="Cheng J.F."/>
            <person name="Chen F."/>
            <person name="Bruce D."/>
            <person name="Goodwin L."/>
            <person name="Pitluck S."/>
            <person name="Mavromatis K."/>
            <person name="Ovchinnikova G."/>
            <person name="Pati A."/>
            <person name="Chen A."/>
            <person name="Palaniappan K."/>
            <person name="Land M."/>
            <person name="Hauser L."/>
            <person name="Chang Y.J."/>
            <person name="Jeffries C.D."/>
            <person name="Chain P."/>
            <person name="Saunders E."/>
            <person name="Han C."/>
            <person name="Detter J.C."/>
            <person name="Brettin T."/>
            <person name="Rohde M."/>
            <person name="Goker M."/>
            <person name="Bristow J."/>
            <person name="Eisen J.A."/>
            <person name="Markowitz V."/>
            <person name="Hugenholtz P."/>
            <person name="Klenk H.P."/>
            <person name="Kyrpides N.C."/>
        </authorList>
    </citation>
    <scope>NUCLEOTIDE SEQUENCE [LARGE SCALE GENOMIC DNA]</scope>
    <source>
        <strain evidence="3">ATCC 25592 / DSM 43247 / BCRC 13721 / JCM 3198 / KCTC 3076 / NBRC 16047 / NCTC 10667</strain>
    </source>
</reference>
<gene>
    <name evidence="2" type="ordered locus">Gbro_4734</name>
</gene>
<sequence length="221" mass="23983">MPVSVDLSANPDIPACVSVTQATPSRSRDELFAAGIWWCWLAEASVGRSASLCNHSKLTKCRFVDSTPRRCAALLRARTDHCANPVVVACTQLGQLSEGPASACIVGTDPGHRAQRALAELRGPSAHKSLCTRSDPTRTRETSSHRVPAGGDADTCTRGEVRRRGRSPVPQVARDQADGQWGHGRGRNDETRRGYRELSPWITFQSPCGCSLNFSALTRQF</sequence>
<feature type="region of interest" description="Disordered" evidence="1">
    <location>
        <begin position="128"/>
        <end position="192"/>
    </location>
</feature>
<evidence type="ECO:0000256" key="1">
    <source>
        <dbReference type="SAM" id="MobiDB-lite"/>
    </source>
</evidence>
<dbReference type="Proteomes" id="UP000001219">
    <property type="component" value="Chromosome"/>
</dbReference>
<feature type="compositionally biased region" description="Basic and acidic residues" evidence="1">
    <location>
        <begin position="135"/>
        <end position="144"/>
    </location>
</feature>
<organism evidence="2 3">
    <name type="scientific">Gordonia bronchialis (strain ATCC 25592 / DSM 43247 / BCRC 13721 / JCM 3198 / KCTC 3076 / NBRC 16047 / NCTC 10667)</name>
    <name type="common">Rhodococcus bronchialis</name>
    <dbReference type="NCBI Taxonomy" id="526226"/>
    <lineage>
        <taxon>Bacteria</taxon>
        <taxon>Bacillati</taxon>
        <taxon>Actinomycetota</taxon>
        <taxon>Actinomycetes</taxon>
        <taxon>Mycobacteriales</taxon>
        <taxon>Gordoniaceae</taxon>
        <taxon>Gordonia</taxon>
    </lineage>
</organism>
<dbReference type="HOGENOM" id="CLU_1249160_0_0_11"/>
<dbReference type="KEGG" id="gbr:Gbro_4734"/>
<dbReference type="EMBL" id="CP001802">
    <property type="protein sequence ID" value="ACY23853.1"/>
    <property type="molecule type" value="Genomic_DNA"/>
</dbReference>
<dbReference type="AlphaFoldDB" id="D0L8A5"/>
<accession>D0L8A5</accession>
<dbReference type="STRING" id="526226.Gbro_4734"/>
<protein>
    <submittedName>
        <fullName evidence="2">Uncharacterized protein</fullName>
    </submittedName>
</protein>
<proteinExistence type="predicted"/>
<keyword evidence="3" id="KW-1185">Reference proteome</keyword>
<evidence type="ECO:0000313" key="2">
    <source>
        <dbReference type="EMBL" id="ACY23853.1"/>
    </source>
</evidence>